<dbReference type="InterPro" id="IPR019888">
    <property type="entry name" value="Tscrpt_reg_AsnC-like"/>
</dbReference>
<accession>A0A368L4V5</accession>
<dbReference type="Gene3D" id="3.30.70.920">
    <property type="match status" value="1"/>
</dbReference>
<keyword evidence="3" id="KW-0804">Transcription</keyword>
<dbReference type="InterPro" id="IPR011008">
    <property type="entry name" value="Dimeric_a/b-barrel"/>
</dbReference>
<organism evidence="5 6">
    <name type="scientific">Parvibium lacunae</name>
    <dbReference type="NCBI Taxonomy" id="1888893"/>
    <lineage>
        <taxon>Bacteria</taxon>
        <taxon>Pseudomonadati</taxon>
        <taxon>Pseudomonadota</taxon>
        <taxon>Betaproteobacteria</taxon>
        <taxon>Burkholderiales</taxon>
        <taxon>Alcaligenaceae</taxon>
        <taxon>Parvibium</taxon>
    </lineage>
</organism>
<evidence type="ECO:0000256" key="1">
    <source>
        <dbReference type="ARBA" id="ARBA00023015"/>
    </source>
</evidence>
<dbReference type="GO" id="GO:0005829">
    <property type="term" value="C:cytosol"/>
    <property type="evidence" value="ECO:0007669"/>
    <property type="project" value="TreeGrafter"/>
</dbReference>
<reference evidence="5 6" key="1">
    <citation type="journal article" date="2018" name="Int. J. Syst. Evol. Microbiol.">
        <title>Parvibium lacunae gen. nov., sp. nov., a new member of the family Alcaligenaceae isolated from a freshwater pond.</title>
        <authorList>
            <person name="Chen W.M."/>
            <person name="Xie P.B."/>
            <person name="Hsu M.Y."/>
            <person name="Sheu S.Y."/>
        </authorList>
    </citation>
    <scope>NUCLEOTIDE SEQUENCE [LARGE SCALE GENOMIC DNA]</scope>
    <source>
        <strain evidence="5 6">KMB9</strain>
    </source>
</reference>
<dbReference type="EMBL" id="QPGB01000002">
    <property type="protein sequence ID" value="RCS58618.1"/>
    <property type="molecule type" value="Genomic_DNA"/>
</dbReference>
<evidence type="ECO:0000259" key="4">
    <source>
        <dbReference type="PROSITE" id="PS50956"/>
    </source>
</evidence>
<dbReference type="PRINTS" id="PR00033">
    <property type="entry name" value="HTHASNC"/>
</dbReference>
<dbReference type="Pfam" id="PF13412">
    <property type="entry name" value="HTH_24"/>
    <property type="match status" value="1"/>
</dbReference>
<evidence type="ECO:0000256" key="2">
    <source>
        <dbReference type="ARBA" id="ARBA00023125"/>
    </source>
</evidence>
<dbReference type="PANTHER" id="PTHR30154">
    <property type="entry name" value="LEUCINE-RESPONSIVE REGULATORY PROTEIN"/>
    <property type="match status" value="1"/>
</dbReference>
<gene>
    <name evidence="5" type="ORF">DU000_07385</name>
</gene>
<keyword evidence="2" id="KW-0238">DNA-binding</keyword>
<comment type="caution">
    <text evidence="5">The sequence shown here is derived from an EMBL/GenBank/DDBJ whole genome shotgun (WGS) entry which is preliminary data.</text>
</comment>
<evidence type="ECO:0000256" key="3">
    <source>
        <dbReference type="ARBA" id="ARBA00023163"/>
    </source>
</evidence>
<proteinExistence type="predicted"/>
<name>A0A368L4V5_9BURK</name>
<dbReference type="Proteomes" id="UP000252357">
    <property type="component" value="Unassembled WGS sequence"/>
</dbReference>
<dbReference type="SUPFAM" id="SSF54909">
    <property type="entry name" value="Dimeric alpha+beta barrel"/>
    <property type="match status" value="1"/>
</dbReference>
<dbReference type="GO" id="GO:0043565">
    <property type="term" value="F:sequence-specific DNA binding"/>
    <property type="evidence" value="ECO:0007669"/>
    <property type="project" value="InterPro"/>
</dbReference>
<dbReference type="GO" id="GO:0043200">
    <property type="term" value="P:response to amino acid"/>
    <property type="evidence" value="ECO:0007669"/>
    <property type="project" value="TreeGrafter"/>
</dbReference>
<sequence length="163" mass="17948">MLDVKLDTVDLRILQALQEDATLSNVALAKRVHLSPSPCLARVKALHKSGVIQQVVALANPHALGLHLNVFISVSLEKQERVVLERFEAAIQARSEVMECYLMSGDADYLLRVLVPDLARLERFILDQLAVVPGIKNIRSSFALKQVKYKTALPINSIASPAS</sequence>
<dbReference type="AlphaFoldDB" id="A0A368L4V5"/>
<keyword evidence="6" id="KW-1185">Reference proteome</keyword>
<evidence type="ECO:0000313" key="6">
    <source>
        <dbReference type="Proteomes" id="UP000252357"/>
    </source>
</evidence>
<dbReference type="Pfam" id="PF01037">
    <property type="entry name" value="AsnC_trans_reg"/>
    <property type="match status" value="1"/>
</dbReference>
<dbReference type="InterPro" id="IPR019887">
    <property type="entry name" value="Tscrpt_reg_AsnC/Lrp_C"/>
</dbReference>
<evidence type="ECO:0000313" key="5">
    <source>
        <dbReference type="EMBL" id="RCS58618.1"/>
    </source>
</evidence>
<dbReference type="InterPro" id="IPR036390">
    <property type="entry name" value="WH_DNA-bd_sf"/>
</dbReference>
<dbReference type="OrthoDB" id="8526125at2"/>
<dbReference type="Gene3D" id="1.10.10.10">
    <property type="entry name" value="Winged helix-like DNA-binding domain superfamily/Winged helix DNA-binding domain"/>
    <property type="match status" value="1"/>
</dbReference>
<dbReference type="PROSITE" id="PS50956">
    <property type="entry name" value="HTH_ASNC_2"/>
    <property type="match status" value="1"/>
</dbReference>
<protein>
    <submittedName>
        <fullName evidence="5">Lrp/AsnC family transcriptional regulator</fullName>
    </submittedName>
</protein>
<dbReference type="SUPFAM" id="SSF46785">
    <property type="entry name" value="Winged helix' DNA-binding domain"/>
    <property type="match status" value="1"/>
</dbReference>
<dbReference type="SMART" id="SM00344">
    <property type="entry name" value="HTH_ASNC"/>
    <property type="match status" value="1"/>
</dbReference>
<dbReference type="InterPro" id="IPR036388">
    <property type="entry name" value="WH-like_DNA-bd_sf"/>
</dbReference>
<keyword evidence="1" id="KW-0805">Transcription regulation</keyword>
<feature type="domain" description="HTH asnC-type" evidence="4">
    <location>
        <begin position="6"/>
        <end position="67"/>
    </location>
</feature>
<dbReference type="InterPro" id="IPR000485">
    <property type="entry name" value="AsnC-type_HTH_dom"/>
</dbReference>
<dbReference type="RefSeq" id="WP_114402703.1">
    <property type="nucleotide sequence ID" value="NZ_QPGB01000002.1"/>
</dbReference>
<dbReference type="PANTHER" id="PTHR30154:SF34">
    <property type="entry name" value="TRANSCRIPTIONAL REGULATOR AZLB"/>
    <property type="match status" value="1"/>
</dbReference>